<gene>
    <name evidence="2" type="ORF">SAMN02745775_109203</name>
</gene>
<dbReference type="AlphaFoldDB" id="A0A1I4D508"/>
<reference evidence="2 3" key="1">
    <citation type="submission" date="2016-10" db="EMBL/GenBank/DDBJ databases">
        <authorList>
            <person name="de Groot N.N."/>
        </authorList>
    </citation>
    <scope>NUCLEOTIDE SEQUENCE [LARGE SCALE GENOMIC DNA]</scope>
    <source>
        <strain evidence="2 3">DSM 19981</strain>
    </source>
</reference>
<sequence length="367" mass="39665">MPDRAQWNVLITGACGMVGSHMYERLQAECASVTGTYTKPTTDLRELPSAERLVEMDVRYGQHVAEVIERLRPNVIFHLAAQSYPTVSWERPQETLETNVVGTANVFEAVRALRRRSPGYDPVVVVASSSASYGASLLNSNGPITEDAALLPLHPYGVSKAATDLLAFQYWKSDGIRSIRARIFNCSGPRKKGDVVSDFARRIAALPPEGGTLRVGNLRTRRAFLHVADLIEALIGLAQKGAPGEAYNISGEEVVEVGALLPMFEAISGKRATPDVDTSLLRPTDEPVIAGDNTRLRNRTGWTPLRRVRDIVDDVYADAAWRVASATAAAATPLPPAIRRAATLGEPRLGLAIRSLAGQHADRPSAG</sequence>
<dbReference type="OrthoDB" id="5295702at2"/>
<dbReference type="Proteomes" id="UP000199473">
    <property type="component" value="Unassembled WGS sequence"/>
</dbReference>
<evidence type="ECO:0000313" key="3">
    <source>
        <dbReference type="Proteomes" id="UP000199473"/>
    </source>
</evidence>
<dbReference type="Gene3D" id="3.40.50.720">
    <property type="entry name" value="NAD(P)-binding Rossmann-like Domain"/>
    <property type="match status" value="1"/>
</dbReference>
<feature type="domain" description="NAD(P)-binding" evidence="1">
    <location>
        <begin position="10"/>
        <end position="314"/>
    </location>
</feature>
<evidence type="ECO:0000259" key="1">
    <source>
        <dbReference type="Pfam" id="PF16363"/>
    </source>
</evidence>
<keyword evidence="3" id="KW-1185">Reference proteome</keyword>
<proteinExistence type="predicted"/>
<dbReference type="RefSeq" id="WP_092961879.1">
    <property type="nucleotide sequence ID" value="NZ_FOSQ01000009.1"/>
</dbReference>
<accession>A0A1I4D508</accession>
<dbReference type="PROSITE" id="PS51257">
    <property type="entry name" value="PROKAR_LIPOPROTEIN"/>
    <property type="match status" value="1"/>
</dbReference>
<organism evidence="2 3">
    <name type="scientific">Falsiroseomonas stagni DSM 19981</name>
    <dbReference type="NCBI Taxonomy" id="1123062"/>
    <lineage>
        <taxon>Bacteria</taxon>
        <taxon>Pseudomonadati</taxon>
        <taxon>Pseudomonadota</taxon>
        <taxon>Alphaproteobacteria</taxon>
        <taxon>Acetobacterales</taxon>
        <taxon>Roseomonadaceae</taxon>
        <taxon>Falsiroseomonas</taxon>
    </lineage>
</organism>
<name>A0A1I4D508_9PROT</name>
<dbReference type="Gene3D" id="3.90.25.10">
    <property type="entry name" value="UDP-galactose 4-epimerase, domain 1"/>
    <property type="match status" value="1"/>
</dbReference>
<dbReference type="PANTHER" id="PTHR43000">
    <property type="entry name" value="DTDP-D-GLUCOSE 4,6-DEHYDRATASE-RELATED"/>
    <property type="match status" value="1"/>
</dbReference>
<protein>
    <submittedName>
        <fullName evidence="2">GDPmannose 4,6-dehydratase</fullName>
    </submittedName>
</protein>
<dbReference type="EMBL" id="FOSQ01000009">
    <property type="protein sequence ID" value="SFK88678.1"/>
    <property type="molecule type" value="Genomic_DNA"/>
</dbReference>
<dbReference type="SUPFAM" id="SSF51735">
    <property type="entry name" value="NAD(P)-binding Rossmann-fold domains"/>
    <property type="match status" value="1"/>
</dbReference>
<dbReference type="Pfam" id="PF16363">
    <property type="entry name" value="GDP_Man_Dehyd"/>
    <property type="match status" value="1"/>
</dbReference>
<dbReference type="InterPro" id="IPR016040">
    <property type="entry name" value="NAD(P)-bd_dom"/>
</dbReference>
<evidence type="ECO:0000313" key="2">
    <source>
        <dbReference type="EMBL" id="SFK88678.1"/>
    </source>
</evidence>
<dbReference type="STRING" id="1123062.SAMN02745775_109203"/>
<dbReference type="InterPro" id="IPR036291">
    <property type="entry name" value="NAD(P)-bd_dom_sf"/>
</dbReference>